<feature type="domain" description="HTH arsR-type" evidence="4">
    <location>
        <begin position="1"/>
        <end position="91"/>
    </location>
</feature>
<dbReference type="GO" id="GO:0003700">
    <property type="term" value="F:DNA-binding transcription factor activity"/>
    <property type="evidence" value="ECO:0007669"/>
    <property type="project" value="InterPro"/>
</dbReference>
<evidence type="ECO:0000313" key="5">
    <source>
        <dbReference type="EMBL" id="SVE45990.1"/>
    </source>
</evidence>
<dbReference type="NCBIfam" id="NF033788">
    <property type="entry name" value="HTH_metalloreg"/>
    <property type="match status" value="1"/>
</dbReference>
<accession>A0A383DP08</accession>
<dbReference type="PANTHER" id="PTHR33154:SF33">
    <property type="entry name" value="TRANSCRIPTIONAL REPRESSOR SDPR"/>
    <property type="match status" value="1"/>
</dbReference>
<evidence type="ECO:0000256" key="2">
    <source>
        <dbReference type="ARBA" id="ARBA00023125"/>
    </source>
</evidence>
<proteinExistence type="predicted"/>
<dbReference type="PRINTS" id="PR00778">
    <property type="entry name" value="HTHARSR"/>
</dbReference>
<evidence type="ECO:0000256" key="3">
    <source>
        <dbReference type="ARBA" id="ARBA00023163"/>
    </source>
</evidence>
<dbReference type="GO" id="GO:0003677">
    <property type="term" value="F:DNA binding"/>
    <property type="evidence" value="ECO:0007669"/>
    <property type="project" value="UniProtKB-KW"/>
</dbReference>
<dbReference type="SMART" id="SM00418">
    <property type="entry name" value="HTH_ARSR"/>
    <property type="match status" value="1"/>
</dbReference>
<evidence type="ECO:0000259" key="4">
    <source>
        <dbReference type="PROSITE" id="PS50987"/>
    </source>
</evidence>
<dbReference type="Pfam" id="PF01022">
    <property type="entry name" value="HTH_5"/>
    <property type="match status" value="1"/>
</dbReference>
<dbReference type="InterPro" id="IPR036388">
    <property type="entry name" value="WH-like_DNA-bd_sf"/>
</dbReference>
<dbReference type="InterPro" id="IPR051081">
    <property type="entry name" value="HTH_MetalResp_TranReg"/>
</dbReference>
<dbReference type="InterPro" id="IPR011991">
    <property type="entry name" value="ArsR-like_HTH"/>
</dbReference>
<name>A0A383DP08_9ZZZZ</name>
<dbReference type="PANTHER" id="PTHR33154">
    <property type="entry name" value="TRANSCRIPTIONAL REGULATOR, ARSR FAMILY"/>
    <property type="match status" value="1"/>
</dbReference>
<dbReference type="Gene3D" id="1.10.10.10">
    <property type="entry name" value="Winged helix-like DNA-binding domain superfamily/Winged helix DNA-binding domain"/>
    <property type="match status" value="1"/>
</dbReference>
<keyword evidence="2" id="KW-0238">DNA-binding</keyword>
<reference evidence="5" key="1">
    <citation type="submission" date="2018-05" db="EMBL/GenBank/DDBJ databases">
        <authorList>
            <person name="Lanie J.A."/>
            <person name="Ng W.-L."/>
            <person name="Kazmierczak K.M."/>
            <person name="Andrzejewski T.M."/>
            <person name="Davidsen T.M."/>
            <person name="Wayne K.J."/>
            <person name="Tettelin H."/>
            <person name="Glass J.I."/>
            <person name="Rusch D."/>
            <person name="Podicherti R."/>
            <person name="Tsui H.-C.T."/>
            <person name="Winkler M.E."/>
        </authorList>
    </citation>
    <scope>NUCLEOTIDE SEQUENCE</scope>
</reference>
<dbReference type="AlphaFoldDB" id="A0A383DP08"/>
<dbReference type="CDD" id="cd00090">
    <property type="entry name" value="HTH_ARSR"/>
    <property type="match status" value="1"/>
</dbReference>
<sequence length="128" mass="14449">MSRTLKILRALGDPTRLRLLALVDEEELSVNELQLITGLGQSRISTHLGLLQENGLVTSRRDGKRSLYRTIHNGKVNDSLSLALKGATEPPEHDSDQASLRRVLQQRNQTQQLYFNQVAGRFDRQYGP</sequence>
<protein>
    <recommendedName>
        <fullName evidence="4">HTH arsR-type domain-containing protein</fullName>
    </recommendedName>
</protein>
<keyword evidence="1" id="KW-0805">Transcription regulation</keyword>
<dbReference type="SUPFAM" id="SSF46785">
    <property type="entry name" value="Winged helix' DNA-binding domain"/>
    <property type="match status" value="1"/>
</dbReference>
<dbReference type="EMBL" id="UINC01218808">
    <property type="protein sequence ID" value="SVE45990.1"/>
    <property type="molecule type" value="Genomic_DNA"/>
</dbReference>
<keyword evidence="3" id="KW-0804">Transcription</keyword>
<feature type="non-terminal residue" evidence="5">
    <location>
        <position position="128"/>
    </location>
</feature>
<evidence type="ECO:0000256" key="1">
    <source>
        <dbReference type="ARBA" id="ARBA00023015"/>
    </source>
</evidence>
<dbReference type="InterPro" id="IPR036390">
    <property type="entry name" value="WH_DNA-bd_sf"/>
</dbReference>
<gene>
    <name evidence="5" type="ORF">METZ01_LOCUS498844</name>
</gene>
<organism evidence="5">
    <name type="scientific">marine metagenome</name>
    <dbReference type="NCBI Taxonomy" id="408172"/>
    <lineage>
        <taxon>unclassified sequences</taxon>
        <taxon>metagenomes</taxon>
        <taxon>ecological metagenomes</taxon>
    </lineage>
</organism>
<dbReference type="InterPro" id="IPR001845">
    <property type="entry name" value="HTH_ArsR_DNA-bd_dom"/>
</dbReference>
<dbReference type="PROSITE" id="PS50987">
    <property type="entry name" value="HTH_ARSR_2"/>
    <property type="match status" value="1"/>
</dbReference>